<feature type="domain" description="Peptidase M11 gametolysin" evidence="3">
    <location>
        <begin position="105"/>
        <end position="186"/>
    </location>
</feature>
<comment type="caution">
    <text evidence="4">The sequence shown here is derived from an EMBL/GenBank/DDBJ whole genome shotgun (WGS) entry which is preliminary data.</text>
</comment>
<evidence type="ECO:0000259" key="3">
    <source>
        <dbReference type="Pfam" id="PF05548"/>
    </source>
</evidence>
<evidence type="ECO:0000313" key="5">
    <source>
        <dbReference type="Proteomes" id="UP000242367"/>
    </source>
</evidence>
<proteinExistence type="predicted"/>
<feature type="signal peptide" evidence="2">
    <location>
        <begin position="1"/>
        <end position="27"/>
    </location>
</feature>
<dbReference type="EMBL" id="MTBP01000003">
    <property type="protein sequence ID" value="POM23573.1"/>
    <property type="molecule type" value="Genomic_DNA"/>
</dbReference>
<organism evidence="4 5">
    <name type="scientific">Actinomadura rubteroloni</name>
    <dbReference type="NCBI Taxonomy" id="1926885"/>
    <lineage>
        <taxon>Bacteria</taxon>
        <taxon>Bacillati</taxon>
        <taxon>Actinomycetota</taxon>
        <taxon>Actinomycetes</taxon>
        <taxon>Streptosporangiales</taxon>
        <taxon>Thermomonosporaceae</taxon>
        <taxon>Actinomadura</taxon>
    </lineage>
</organism>
<name>A0A2P4UEU2_9ACTN</name>
<feature type="compositionally biased region" description="Polar residues" evidence="1">
    <location>
        <begin position="303"/>
        <end position="314"/>
    </location>
</feature>
<protein>
    <submittedName>
        <fullName evidence="4">Gametolysin peptidase M11</fullName>
    </submittedName>
</protein>
<dbReference type="InterPro" id="IPR008752">
    <property type="entry name" value="Peptidase_M11"/>
</dbReference>
<dbReference type="Pfam" id="PF05548">
    <property type="entry name" value="Peptidase_M11"/>
    <property type="match status" value="1"/>
</dbReference>
<reference evidence="4 5" key="1">
    <citation type="journal article" date="2017" name="Chemistry">
        <title>Isolation, Biosynthesis and Chemical Modifications of Rubterolones A-F: Rare Tropolone Alkaloids from Actinomadura sp. 5-2.</title>
        <authorList>
            <person name="Guo H."/>
            <person name="Benndorf R."/>
            <person name="Leichnitz D."/>
            <person name="Klassen J.L."/>
            <person name="Vollmers J."/>
            <person name="Gorls H."/>
            <person name="Steinacker M."/>
            <person name="Weigel C."/>
            <person name="Dahse H.M."/>
            <person name="Kaster A.K."/>
            <person name="de Beer Z.W."/>
            <person name="Poulsen M."/>
            <person name="Beemelmanns C."/>
        </authorList>
    </citation>
    <scope>NUCLEOTIDE SEQUENCE [LARGE SCALE GENOMIC DNA]</scope>
    <source>
        <strain evidence="4 5">5-2</strain>
    </source>
</reference>
<evidence type="ECO:0000256" key="2">
    <source>
        <dbReference type="SAM" id="SignalP"/>
    </source>
</evidence>
<dbReference type="AlphaFoldDB" id="A0A2P4UEU2"/>
<feature type="chain" id="PRO_5038720397" evidence="2">
    <location>
        <begin position="28"/>
        <end position="387"/>
    </location>
</feature>
<sequence precursor="true">MGKRQFKFRAFAAAGAALGVGAMTAGAGSYASADTAPKTVTKHLAVVLVNFTDDKIDSSSEYRSKVENNYFGATGSAAGYYREASDGALTFAPLSGQPKILGPLTINMAAKCDSGAMNTETRKVLTARGVTGFDSLAIVFPNGKAKCNWGGLGQQPGSVTWIPQGSATGLSAVVHELGHNLGLHHLPTVTCTEGTLSNCKDTGFHGSSPMGSGGGQSGLSAPELLYNGWLTADQRVTAPRTGTYTLVPLHAPRSVKGARVLEIPRGSGGAQVTVAYRKNGNTIDTGVGEGVQLHLIAKKDGGNASQLVDPSAGTTGKDDTDLNVGARVTDAQSGVTIETVSATATSATVRITTKDAPAPTPTPTAPSGDDWWTQFWSWLLGTLGGAA</sequence>
<dbReference type="RefSeq" id="WP_103565175.1">
    <property type="nucleotide sequence ID" value="NZ_MTBP01000003.1"/>
</dbReference>
<evidence type="ECO:0000256" key="1">
    <source>
        <dbReference type="SAM" id="MobiDB-lite"/>
    </source>
</evidence>
<keyword evidence="5" id="KW-1185">Reference proteome</keyword>
<keyword evidence="2" id="KW-0732">Signal</keyword>
<evidence type="ECO:0000313" key="4">
    <source>
        <dbReference type="EMBL" id="POM23573.1"/>
    </source>
</evidence>
<gene>
    <name evidence="4" type="ORF">BTM25_47280</name>
</gene>
<dbReference type="Proteomes" id="UP000242367">
    <property type="component" value="Unassembled WGS sequence"/>
</dbReference>
<feature type="region of interest" description="Disordered" evidence="1">
    <location>
        <begin position="302"/>
        <end position="321"/>
    </location>
</feature>
<accession>A0A2P4UEU2</accession>
<dbReference type="SUPFAM" id="SSF55486">
    <property type="entry name" value="Metalloproteases ('zincins'), catalytic domain"/>
    <property type="match status" value="1"/>
</dbReference>